<dbReference type="PIRSF" id="PIRSF029285">
    <property type="entry name" value="Aminopept"/>
    <property type="match status" value="1"/>
</dbReference>
<organism evidence="2 3">
    <name type="scientific">Candidatus Muproteobacteria bacterium RBG_16_65_34</name>
    <dbReference type="NCBI Taxonomy" id="1817760"/>
    <lineage>
        <taxon>Bacteria</taxon>
        <taxon>Pseudomonadati</taxon>
        <taxon>Pseudomonadota</taxon>
        <taxon>Candidatus Muproteobacteria</taxon>
    </lineage>
</organism>
<evidence type="ECO:0000313" key="2">
    <source>
        <dbReference type="EMBL" id="OGI47578.1"/>
    </source>
</evidence>
<comment type="caution">
    <text evidence="2">The sequence shown here is derived from an EMBL/GenBank/DDBJ whole genome shotgun (WGS) entry which is preliminary data.</text>
</comment>
<dbReference type="Pfam" id="PF10023">
    <property type="entry name" value="Aminopep"/>
    <property type="match status" value="1"/>
</dbReference>
<sequence>MTRIARLFTALALGLSTAGCASLGYYAQAIGGQLDVLSKSRPIEELLAEPATAPELRHRLAESLRIRDFASHELKLPDNGSYRRYADLDRPYAVWNVFAAPELSLKLLEWCFPFAGCVSYRGYFAYADAERFAADLRVEGYDVYVGGAIAYSTLGWFDDPVLNTMLRRPEPELAGLIFHELAHQRLYLKGDTAFNESFAVTVELEGVRRWYERQGALRVYAQYLERKTRRDEFTALVLKYRARLEAVYAAPRPDDEKRALKRETFAELRREHAALKARWGGYDGYDGWFDDGLNNARIAAVGVYHQYVAAFQALLAKHGGDFAAFYREVQELARLPPHERATMLEKLSTQTRAR</sequence>
<feature type="signal peptide" evidence="1">
    <location>
        <begin position="1"/>
        <end position="21"/>
    </location>
</feature>
<dbReference type="AlphaFoldDB" id="A0A1F6TQZ8"/>
<name>A0A1F6TQZ8_9PROT</name>
<evidence type="ECO:0008006" key="4">
    <source>
        <dbReference type="Google" id="ProtNLM"/>
    </source>
</evidence>
<dbReference type="EMBL" id="MFSU01000052">
    <property type="protein sequence ID" value="OGI47578.1"/>
    <property type="molecule type" value="Genomic_DNA"/>
</dbReference>
<dbReference type="STRING" id="1817760.A2151_04455"/>
<feature type="chain" id="PRO_5009526791" description="Aminopeptidase" evidence="1">
    <location>
        <begin position="22"/>
        <end position="354"/>
    </location>
</feature>
<evidence type="ECO:0000313" key="3">
    <source>
        <dbReference type="Proteomes" id="UP000178885"/>
    </source>
</evidence>
<accession>A0A1F6TQZ8</accession>
<protein>
    <recommendedName>
        <fullName evidence="4">Aminopeptidase</fullName>
    </recommendedName>
</protein>
<reference evidence="2 3" key="1">
    <citation type="journal article" date="2016" name="Nat. Commun.">
        <title>Thousands of microbial genomes shed light on interconnected biogeochemical processes in an aquifer system.</title>
        <authorList>
            <person name="Anantharaman K."/>
            <person name="Brown C.T."/>
            <person name="Hug L.A."/>
            <person name="Sharon I."/>
            <person name="Castelle C.J."/>
            <person name="Probst A.J."/>
            <person name="Thomas B.C."/>
            <person name="Singh A."/>
            <person name="Wilkins M.J."/>
            <person name="Karaoz U."/>
            <person name="Brodie E.L."/>
            <person name="Williams K.H."/>
            <person name="Hubbard S.S."/>
            <person name="Banfield J.F."/>
        </authorList>
    </citation>
    <scope>NUCLEOTIDE SEQUENCE [LARGE SCALE GENOMIC DNA]</scope>
</reference>
<proteinExistence type="predicted"/>
<evidence type="ECO:0000256" key="1">
    <source>
        <dbReference type="SAM" id="SignalP"/>
    </source>
</evidence>
<dbReference type="PROSITE" id="PS51257">
    <property type="entry name" value="PROKAR_LIPOPROTEIN"/>
    <property type="match status" value="1"/>
</dbReference>
<keyword evidence="1" id="KW-0732">Signal</keyword>
<gene>
    <name evidence="2" type="ORF">A2151_04455</name>
</gene>
<dbReference type="InterPro" id="IPR014553">
    <property type="entry name" value="Aminopept"/>
</dbReference>
<dbReference type="Proteomes" id="UP000178885">
    <property type="component" value="Unassembled WGS sequence"/>
</dbReference>